<comment type="caution">
    <text evidence="5">The sequence shown here is derived from an EMBL/GenBank/DDBJ whole genome shotgun (WGS) entry which is preliminary data.</text>
</comment>
<evidence type="ECO:0000313" key="5">
    <source>
        <dbReference type="EMBL" id="KAB0636669.1"/>
    </source>
</evidence>
<comment type="pathway">
    <text evidence="2">Glycan metabolism; lacto-N-neotetraose biosynthesis.</text>
</comment>
<comment type="pathway">
    <text evidence="1">Bacterial outer membrane biogenesis; lipooligosaccharide biosynthesis.</text>
</comment>
<reference evidence="5 6" key="1">
    <citation type="submission" date="2019-09" db="EMBL/GenBank/DDBJ databases">
        <title>Draft genome sequences of 48 bacterial type strains from the CCUG.</title>
        <authorList>
            <person name="Tunovic T."/>
            <person name="Pineiro-Iglesias B."/>
            <person name="Unosson C."/>
            <person name="Inganas E."/>
            <person name="Ohlen M."/>
            <person name="Cardew S."/>
            <person name="Jensie-Markopoulos S."/>
            <person name="Salva-Serra F."/>
            <person name="Jaen-Luchoro D."/>
            <person name="Karlsson R."/>
            <person name="Svensson-Stadler L."/>
            <person name="Chun J."/>
            <person name="Moore E."/>
        </authorList>
    </citation>
    <scope>NUCLEOTIDE SEQUENCE [LARGE SCALE GENOMIC DNA]</scope>
    <source>
        <strain evidence="5 6">CCUG 65686</strain>
    </source>
</reference>
<evidence type="ECO:0000256" key="3">
    <source>
        <dbReference type="ARBA" id="ARBA00022985"/>
    </source>
</evidence>
<proteinExistence type="predicted"/>
<gene>
    <name evidence="5" type="ORF">F7R25_18835</name>
</gene>
<keyword evidence="5" id="KW-0808">Transferase</keyword>
<dbReference type="InterPro" id="IPR002654">
    <property type="entry name" value="Glyco_trans_25"/>
</dbReference>
<sequence>MKRGISYVCISLARAQDRRAKMAEQFAAHDIDARFFDAFELKGSVDTIPGYDAAGRQRRYGWPLSRGEVGCYLSHRAAWLQLVQSNNDTMCVMEDDITLLDGFKPATLELHDTRHHWDMVRLMGITKRPQVEYATLPSGMRIMWMDSHPTGTQCYMITRQAAAQMLAYTANIVHAIDIAFDRSWEHGQRLYITSPEYVADPGMPTMITDRSDSRTFGQRLKAKYHRKIERISSRRFNDEHRPKRPITIEIAPAAAEATPTLA</sequence>
<accession>A0A6L3MX72</accession>
<name>A0A6L3MX72_9BURK</name>
<dbReference type="AlphaFoldDB" id="A0A6L3MX72"/>
<feature type="domain" description="Glycosyl transferase family 25" evidence="4">
    <location>
        <begin position="9"/>
        <end position="178"/>
    </location>
</feature>
<dbReference type="UniPathway" id="UPA00501"/>
<keyword evidence="3" id="KW-0448">Lipopolysaccharide biosynthesis</keyword>
<dbReference type="EMBL" id="VZOK01000026">
    <property type="protein sequence ID" value="KAB0636669.1"/>
    <property type="molecule type" value="Genomic_DNA"/>
</dbReference>
<dbReference type="Pfam" id="PF01755">
    <property type="entry name" value="Glyco_transf_25"/>
    <property type="match status" value="1"/>
</dbReference>
<protein>
    <submittedName>
        <fullName evidence="5">Glycosyltransferase family 25 protein</fullName>
    </submittedName>
</protein>
<dbReference type="RefSeq" id="WP_059885527.1">
    <property type="nucleotide sequence ID" value="NZ_CABVPM010000016.1"/>
</dbReference>
<evidence type="ECO:0000256" key="1">
    <source>
        <dbReference type="ARBA" id="ARBA00005068"/>
    </source>
</evidence>
<dbReference type="UniPathway" id="UPA00820"/>
<dbReference type="GO" id="GO:0009103">
    <property type="term" value="P:lipopolysaccharide biosynthetic process"/>
    <property type="evidence" value="ECO:0007669"/>
    <property type="project" value="UniProtKB-KW"/>
</dbReference>
<dbReference type="GO" id="GO:0016740">
    <property type="term" value="F:transferase activity"/>
    <property type="evidence" value="ECO:0007669"/>
    <property type="project" value="UniProtKB-KW"/>
</dbReference>
<organism evidence="5 6">
    <name type="scientific">Burkholderia stagnalis</name>
    <dbReference type="NCBI Taxonomy" id="1503054"/>
    <lineage>
        <taxon>Bacteria</taxon>
        <taxon>Pseudomonadati</taxon>
        <taxon>Pseudomonadota</taxon>
        <taxon>Betaproteobacteria</taxon>
        <taxon>Burkholderiales</taxon>
        <taxon>Burkholderiaceae</taxon>
        <taxon>Burkholderia</taxon>
        <taxon>Burkholderia cepacia complex</taxon>
    </lineage>
</organism>
<dbReference type="Proteomes" id="UP000473470">
    <property type="component" value="Unassembled WGS sequence"/>
</dbReference>
<evidence type="ECO:0000313" key="6">
    <source>
        <dbReference type="Proteomes" id="UP000473470"/>
    </source>
</evidence>
<dbReference type="CDD" id="cd06532">
    <property type="entry name" value="Glyco_transf_25"/>
    <property type="match status" value="1"/>
</dbReference>
<evidence type="ECO:0000256" key="2">
    <source>
        <dbReference type="ARBA" id="ARBA00005222"/>
    </source>
</evidence>
<evidence type="ECO:0000259" key="4">
    <source>
        <dbReference type="Pfam" id="PF01755"/>
    </source>
</evidence>